<proteinExistence type="predicted"/>
<dbReference type="AlphaFoldDB" id="A0A1W1C4K8"/>
<dbReference type="PANTHER" id="PTHR42754">
    <property type="entry name" value="ENDOGLUCANASE"/>
    <property type="match status" value="1"/>
</dbReference>
<organism evidence="1">
    <name type="scientific">hydrothermal vent metagenome</name>
    <dbReference type="NCBI Taxonomy" id="652676"/>
    <lineage>
        <taxon>unclassified sequences</taxon>
        <taxon>metagenomes</taxon>
        <taxon>ecological metagenomes</taxon>
    </lineage>
</organism>
<protein>
    <submittedName>
        <fullName evidence="1">Uncharacterized protein</fullName>
    </submittedName>
</protein>
<dbReference type="InterPro" id="IPR011047">
    <property type="entry name" value="Quinoprotein_ADH-like_sf"/>
</dbReference>
<dbReference type="PANTHER" id="PTHR42754:SF1">
    <property type="entry name" value="LIPOPROTEIN"/>
    <property type="match status" value="1"/>
</dbReference>
<name>A0A1W1C4K8_9ZZZZ</name>
<gene>
    <name evidence="1" type="ORF">MNB_SV-9-937</name>
</gene>
<sequence>MSSNFLKITLSLIFITSLSYSENKIPNKPKDRTFSPEWEVSYGGNDTDKAIGTVALENGDIAVVGTCKSFDAKQSDICVTRVNRDGKTMWRKMLGGKNTDEASGISRASDGNILVTGTSRSFSKARDRDIYVAKISLNGKGIWQNTFGGARAEYGRAIVGTDDGGAIVVGETESFGNGYKDIFIVKIDKKGNMLSEKVMGGEKEELVRGLTRTLDGTLVMVGSREPDRAGDGDFFLLKMDQNTKKIWSRTYGGQYEDILNAVTPTIDGGVVATGYTRSFGSIQTDLSVMKFSKDGKLIWHKIYGYKRYDFANAITMTRDGDFIIAGATDSMGEGVYDVYILALHQNGELFWSGLYGGRNTDIAYGVTRTSDGSIVVVGQSDSKSNAKDFYMLKLKKDAKADKSVK</sequence>
<accession>A0A1W1C4K8</accession>
<dbReference type="EMBL" id="FPHG01000044">
    <property type="protein sequence ID" value="SFV60695.1"/>
    <property type="molecule type" value="Genomic_DNA"/>
</dbReference>
<evidence type="ECO:0000313" key="1">
    <source>
        <dbReference type="EMBL" id="SFV60695.1"/>
    </source>
</evidence>
<reference evidence="1" key="1">
    <citation type="submission" date="2016-10" db="EMBL/GenBank/DDBJ databases">
        <authorList>
            <person name="de Groot N.N."/>
        </authorList>
    </citation>
    <scope>NUCLEOTIDE SEQUENCE</scope>
</reference>
<dbReference type="SUPFAM" id="SSF50998">
    <property type="entry name" value="Quinoprotein alcohol dehydrogenase-like"/>
    <property type="match status" value="1"/>
</dbReference>